<evidence type="ECO:0000259" key="3">
    <source>
        <dbReference type="PROSITE" id="PS01031"/>
    </source>
</evidence>
<comment type="similarity">
    <text evidence="1 2">Belongs to the small heat shock protein (HSP20) family.</text>
</comment>
<evidence type="ECO:0000313" key="4">
    <source>
        <dbReference type="EMBL" id="PFH53752.1"/>
    </source>
</evidence>
<evidence type="ECO:0000256" key="2">
    <source>
        <dbReference type="RuleBase" id="RU003616"/>
    </source>
</evidence>
<dbReference type="EMBL" id="KZ301972">
    <property type="protein sequence ID" value="PFH53752.1"/>
    <property type="molecule type" value="Genomic_DNA"/>
</dbReference>
<dbReference type="Pfam" id="PF00011">
    <property type="entry name" value="HSP20"/>
    <property type="match status" value="1"/>
</dbReference>
<reference evidence="4 5" key="1">
    <citation type="submission" date="2014-02" db="EMBL/GenBank/DDBJ databases">
        <title>Transposable element dynamics among asymbiotic and ectomycorrhizal Amanita fungi.</title>
        <authorList>
            <consortium name="DOE Joint Genome Institute"/>
            <person name="Hess J."/>
            <person name="Skrede I."/>
            <person name="Wolfe B."/>
            <person name="LaButti K."/>
            <person name="Ohm R.A."/>
            <person name="Grigoriev I.V."/>
            <person name="Pringle A."/>
        </authorList>
    </citation>
    <scope>NUCLEOTIDE SEQUENCE [LARGE SCALE GENOMIC DNA]</scope>
    <source>
        <strain evidence="4 5">SKay4041</strain>
    </source>
</reference>
<evidence type="ECO:0000256" key="1">
    <source>
        <dbReference type="PROSITE-ProRule" id="PRU00285"/>
    </source>
</evidence>
<keyword evidence="5" id="KW-1185">Reference proteome</keyword>
<dbReference type="AlphaFoldDB" id="A0A2A9P095"/>
<dbReference type="InterPro" id="IPR002068">
    <property type="entry name" value="A-crystallin/Hsp20_dom"/>
</dbReference>
<dbReference type="PROSITE" id="PS01031">
    <property type="entry name" value="SHSP"/>
    <property type="match status" value="1"/>
</dbReference>
<name>A0A2A9P095_9AGAR</name>
<evidence type="ECO:0000313" key="5">
    <source>
        <dbReference type="Proteomes" id="UP000242287"/>
    </source>
</evidence>
<feature type="domain" description="SHSP" evidence="3">
    <location>
        <begin position="30"/>
        <end position="127"/>
    </location>
</feature>
<organism evidence="4 5">
    <name type="scientific">Amanita thiersii Skay4041</name>
    <dbReference type="NCBI Taxonomy" id="703135"/>
    <lineage>
        <taxon>Eukaryota</taxon>
        <taxon>Fungi</taxon>
        <taxon>Dikarya</taxon>
        <taxon>Basidiomycota</taxon>
        <taxon>Agaricomycotina</taxon>
        <taxon>Agaricomycetes</taxon>
        <taxon>Agaricomycetidae</taxon>
        <taxon>Agaricales</taxon>
        <taxon>Pluteineae</taxon>
        <taxon>Amanitaceae</taxon>
        <taxon>Amanita</taxon>
    </lineage>
</organism>
<dbReference type="Proteomes" id="UP000242287">
    <property type="component" value="Unassembled WGS sequence"/>
</dbReference>
<protein>
    <recommendedName>
        <fullName evidence="3">SHSP domain-containing protein</fullName>
    </recommendedName>
</protein>
<sequence length="127" mass="14003">MILPPDPYVPGSSGLQVNGSGAPHLPFLSHAPPPADSYIQVETTPRDYQLNVRLPGFSRDGITLASKKRRVLHIVADRWDGDGGHFERRISFGYDADLVQVKAEFDGEMLRVVIPRRTPSSMGQCFG</sequence>
<dbReference type="OrthoDB" id="1431247at2759"/>
<gene>
    <name evidence="4" type="ORF">AMATHDRAFT_136735</name>
</gene>
<proteinExistence type="inferred from homology"/>
<accession>A0A2A9P095</accession>
<dbReference type="CDD" id="cd06464">
    <property type="entry name" value="ACD_sHsps-like"/>
    <property type="match status" value="1"/>
</dbReference>
<dbReference type="Gene3D" id="2.60.40.790">
    <property type="match status" value="1"/>
</dbReference>
<dbReference type="SUPFAM" id="SSF49764">
    <property type="entry name" value="HSP20-like chaperones"/>
    <property type="match status" value="1"/>
</dbReference>
<dbReference type="InterPro" id="IPR008978">
    <property type="entry name" value="HSP20-like_chaperone"/>
</dbReference>